<evidence type="ECO:0000256" key="1">
    <source>
        <dbReference type="SAM" id="Phobius"/>
    </source>
</evidence>
<gene>
    <name evidence="3" type="ORF">ES288_A04G094800v1</name>
</gene>
<name>A0A5D2GWH2_GOSDA</name>
<dbReference type="PANTHER" id="PTHR48200:SF1">
    <property type="entry name" value="AMINOTRANSFERASE-LIKE PLANT MOBILE DOMAIN-CONTAINING PROTEIN"/>
    <property type="match status" value="1"/>
</dbReference>
<feature type="domain" description="DUF7745" evidence="2">
    <location>
        <begin position="19"/>
        <end position="216"/>
    </location>
</feature>
<dbReference type="InterPro" id="IPR056647">
    <property type="entry name" value="DUF7745"/>
</dbReference>
<evidence type="ECO:0000313" key="4">
    <source>
        <dbReference type="Proteomes" id="UP000323506"/>
    </source>
</evidence>
<dbReference type="PANTHER" id="PTHR48200">
    <property type="entry name" value="PROTEIN, PUTATIVE-RELATED"/>
    <property type="match status" value="1"/>
</dbReference>
<dbReference type="EMBL" id="CM017691">
    <property type="protein sequence ID" value="TYH22038.1"/>
    <property type="molecule type" value="Genomic_DNA"/>
</dbReference>
<evidence type="ECO:0000259" key="2">
    <source>
        <dbReference type="Pfam" id="PF24924"/>
    </source>
</evidence>
<evidence type="ECO:0000313" key="3">
    <source>
        <dbReference type="EMBL" id="TYH22038.1"/>
    </source>
</evidence>
<accession>A0A5D2GWH2</accession>
<sequence>MDCRKNHKDELKGIWQSWDEANKMGFRDKYGDVAQLLFVKPDDALLRATVHFWDPTYRCFTFNEMDMILTIKEYSTLLHYNFRDPLRIFWKRNIDFRGPLGNLMELPVDMVKARLKDKNGPCISWFDIMDAMGKASGDKHLSLFAFSVYGLIVFPKAVGFVSVELADFLFQIEKGMNLAPAILAKTIISLNFIRRKGDGHFLECAQLLFIWMKSHFRCLYKSFRQLFFPSTRPIEEFLESEWPPNQSIKEWFRTLVH</sequence>
<protein>
    <recommendedName>
        <fullName evidence="2">DUF7745 domain-containing protein</fullName>
    </recommendedName>
</protein>
<keyword evidence="1" id="KW-0812">Transmembrane</keyword>
<feature type="transmembrane region" description="Helical" evidence="1">
    <location>
        <begin position="141"/>
        <end position="163"/>
    </location>
</feature>
<keyword evidence="1" id="KW-0472">Membrane</keyword>
<organism evidence="3 4">
    <name type="scientific">Gossypium darwinii</name>
    <name type="common">Darwin's cotton</name>
    <name type="synonym">Gossypium barbadense var. darwinii</name>
    <dbReference type="NCBI Taxonomy" id="34276"/>
    <lineage>
        <taxon>Eukaryota</taxon>
        <taxon>Viridiplantae</taxon>
        <taxon>Streptophyta</taxon>
        <taxon>Embryophyta</taxon>
        <taxon>Tracheophyta</taxon>
        <taxon>Spermatophyta</taxon>
        <taxon>Magnoliopsida</taxon>
        <taxon>eudicotyledons</taxon>
        <taxon>Gunneridae</taxon>
        <taxon>Pentapetalae</taxon>
        <taxon>rosids</taxon>
        <taxon>malvids</taxon>
        <taxon>Malvales</taxon>
        <taxon>Malvaceae</taxon>
        <taxon>Malvoideae</taxon>
        <taxon>Gossypium</taxon>
    </lineage>
</organism>
<dbReference type="Proteomes" id="UP000323506">
    <property type="component" value="Chromosome A04"/>
</dbReference>
<proteinExistence type="predicted"/>
<keyword evidence="4" id="KW-1185">Reference proteome</keyword>
<dbReference type="AlphaFoldDB" id="A0A5D2GWH2"/>
<keyword evidence="1" id="KW-1133">Transmembrane helix</keyword>
<reference evidence="3 4" key="1">
    <citation type="submission" date="2019-06" db="EMBL/GenBank/DDBJ databases">
        <title>WGS assembly of Gossypium darwinii.</title>
        <authorList>
            <person name="Chen Z.J."/>
            <person name="Sreedasyam A."/>
            <person name="Ando A."/>
            <person name="Song Q."/>
            <person name="De L."/>
            <person name="Hulse-Kemp A."/>
            <person name="Ding M."/>
            <person name="Ye W."/>
            <person name="Kirkbride R."/>
            <person name="Jenkins J."/>
            <person name="Plott C."/>
            <person name="Lovell J."/>
            <person name="Lin Y.-M."/>
            <person name="Vaughn R."/>
            <person name="Liu B."/>
            <person name="Li W."/>
            <person name="Simpson S."/>
            <person name="Scheffler B."/>
            <person name="Saski C."/>
            <person name="Grover C."/>
            <person name="Hu G."/>
            <person name="Conover J."/>
            <person name="Carlson J."/>
            <person name="Shu S."/>
            <person name="Boston L."/>
            <person name="Williams M."/>
            <person name="Peterson D."/>
            <person name="Mcgee K."/>
            <person name="Jones D."/>
            <person name="Wendel J."/>
            <person name="Stelly D."/>
            <person name="Grimwood J."/>
            <person name="Schmutz J."/>
        </authorList>
    </citation>
    <scope>NUCLEOTIDE SEQUENCE [LARGE SCALE GENOMIC DNA]</scope>
    <source>
        <strain evidence="3">1808015.09</strain>
    </source>
</reference>
<dbReference type="Pfam" id="PF24924">
    <property type="entry name" value="DUF7745"/>
    <property type="match status" value="1"/>
</dbReference>